<dbReference type="GO" id="GO:0046856">
    <property type="term" value="P:phosphatidylinositol dephosphorylation"/>
    <property type="evidence" value="ECO:0007669"/>
    <property type="project" value="TreeGrafter"/>
</dbReference>
<dbReference type="InterPro" id="IPR030564">
    <property type="entry name" value="Myotubularin"/>
</dbReference>
<dbReference type="Proteomes" id="UP001050691">
    <property type="component" value="Unassembled WGS sequence"/>
</dbReference>
<feature type="compositionally biased region" description="Polar residues" evidence="4">
    <location>
        <begin position="554"/>
        <end position="563"/>
    </location>
</feature>
<dbReference type="GO" id="GO:0016020">
    <property type="term" value="C:membrane"/>
    <property type="evidence" value="ECO:0007669"/>
    <property type="project" value="TreeGrafter"/>
</dbReference>
<dbReference type="EMBL" id="BPWL01000007">
    <property type="protein sequence ID" value="GJJ12574.1"/>
    <property type="molecule type" value="Genomic_DNA"/>
</dbReference>
<dbReference type="InterPro" id="IPR029021">
    <property type="entry name" value="Prot-tyrosine_phosphatase-like"/>
</dbReference>
<dbReference type="PROSITE" id="PS00383">
    <property type="entry name" value="TYR_PHOSPHATASE_1"/>
    <property type="match status" value="1"/>
</dbReference>
<dbReference type="InterPro" id="IPR010569">
    <property type="entry name" value="Myotubularin-like_Pase_dom"/>
</dbReference>
<comment type="caution">
    <text evidence="6">The sequence shown here is derived from an EMBL/GenBank/DDBJ whole genome shotgun (WGS) entry which is preliminary data.</text>
</comment>
<dbReference type="AlphaFoldDB" id="A0AAV5AHD9"/>
<feature type="region of interest" description="Disordered" evidence="4">
    <location>
        <begin position="718"/>
        <end position="814"/>
    </location>
</feature>
<feature type="compositionally biased region" description="Polar residues" evidence="4">
    <location>
        <begin position="743"/>
        <end position="752"/>
    </location>
</feature>
<feature type="domain" description="Myotubularin phosphatase" evidence="5">
    <location>
        <begin position="65"/>
        <end position="516"/>
    </location>
</feature>
<evidence type="ECO:0000256" key="1">
    <source>
        <dbReference type="ARBA" id="ARBA00007471"/>
    </source>
</evidence>
<feature type="compositionally biased region" description="Low complexity" evidence="4">
    <location>
        <begin position="730"/>
        <end position="740"/>
    </location>
</feature>
<evidence type="ECO:0000313" key="6">
    <source>
        <dbReference type="EMBL" id="GJJ12574.1"/>
    </source>
</evidence>
<reference evidence="6" key="1">
    <citation type="submission" date="2021-10" db="EMBL/GenBank/DDBJ databases">
        <title>De novo Genome Assembly of Clathrus columnatus (Basidiomycota, Fungi) Using Illumina and Nanopore Sequence Data.</title>
        <authorList>
            <person name="Ogiso-Tanaka E."/>
            <person name="Itagaki H."/>
            <person name="Hosoya T."/>
            <person name="Hosaka K."/>
        </authorList>
    </citation>
    <scope>NUCLEOTIDE SEQUENCE</scope>
    <source>
        <strain evidence="6">MO-923</strain>
    </source>
</reference>
<dbReference type="PANTHER" id="PTHR10807:SF128">
    <property type="entry name" value="PHOSPHATIDYLINOSITOL-3,5-BISPHOSPHATE 3-PHOSPHATASE"/>
    <property type="match status" value="1"/>
</dbReference>
<proteinExistence type="inferred from homology"/>
<feature type="compositionally biased region" description="Polar residues" evidence="4">
    <location>
        <begin position="606"/>
        <end position="615"/>
    </location>
</feature>
<dbReference type="Gene3D" id="2.30.29.30">
    <property type="entry name" value="Pleckstrin-homology domain (PH domain)/Phosphotyrosine-binding domain (PTB)"/>
    <property type="match status" value="1"/>
</dbReference>
<dbReference type="PANTHER" id="PTHR10807">
    <property type="entry name" value="MYOTUBULARIN-RELATED"/>
    <property type="match status" value="1"/>
</dbReference>
<gene>
    <name evidence="6" type="ORF">Clacol_006817</name>
</gene>
<feature type="compositionally biased region" description="Low complexity" evidence="4">
    <location>
        <begin position="753"/>
        <end position="774"/>
    </location>
</feature>
<feature type="binding site" evidence="3">
    <location>
        <begin position="310"/>
        <end position="316"/>
    </location>
    <ligand>
        <name>substrate</name>
    </ligand>
</feature>
<keyword evidence="7" id="KW-1185">Reference proteome</keyword>
<feature type="compositionally biased region" description="Polar residues" evidence="4">
    <location>
        <begin position="679"/>
        <end position="701"/>
    </location>
</feature>
<evidence type="ECO:0000259" key="5">
    <source>
        <dbReference type="PROSITE" id="PS51339"/>
    </source>
</evidence>
<dbReference type="GO" id="GO:0005737">
    <property type="term" value="C:cytoplasm"/>
    <property type="evidence" value="ECO:0007669"/>
    <property type="project" value="TreeGrafter"/>
</dbReference>
<feature type="region of interest" description="Disordered" evidence="4">
    <location>
        <begin position="677"/>
        <end position="702"/>
    </location>
</feature>
<dbReference type="InterPro" id="IPR011993">
    <property type="entry name" value="PH-like_dom_sf"/>
</dbReference>
<evidence type="ECO:0000313" key="7">
    <source>
        <dbReference type="Proteomes" id="UP001050691"/>
    </source>
</evidence>
<dbReference type="PROSITE" id="PS51339">
    <property type="entry name" value="PPASE_MYOTUBULARIN"/>
    <property type="match status" value="1"/>
</dbReference>
<dbReference type="GO" id="GO:0004438">
    <property type="term" value="F:phosphatidylinositol-3-phosphate phosphatase activity"/>
    <property type="evidence" value="ECO:0007669"/>
    <property type="project" value="TreeGrafter"/>
</dbReference>
<accession>A0AAV5AHD9</accession>
<feature type="binding site" evidence="3">
    <location>
        <begin position="230"/>
        <end position="231"/>
    </location>
    <ligand>
        <name>substrate</name>
    </ligand>
</feature>
<organism evidence="6 7">
    <name type="scientific">Clathrus columnatus</name>
    <dbReference type="NCBI Taxonomy" id="1419009"/>
    <lineage>
        <taxon>Eukaryota</taxon>
        <taxon>Fungi</taxon>
        <taxon>Dikarya</taxon>
        <taxon>Basidiomycota</taxon>
        <taxon>Agaricomycotina</taxon>
        <taxon>Agaricomycetes</taxon>
        <taxon>Phallomycetidae</taxon>
        <taxon>Phallales</taxon>
        <taxon>Clathraceae</taxon>
        <taxon>Clathrus</taxon>
    </lineage>
</organism>
<dbReference type="InterPro" id="IPR016130">
    <property type="entry name" value="Tyr_Pase_AS"/>
</dbReference>
<feature type="compositionally biased region" description="Polar residues" evidence="4">
    <location>
        <begin position="775"/>
        <end position="793"/>
    </location>
</feature>
<sequence>MPQTLQGSNPLAFRCRNFENFSLSFSREQDALDVFESVKELTVITSVTQLYAFIYEPTSPSITSGWHLYSPKEEFTRMGVGTRTKAWRFTDINKDYTFCSTYPCQFVVPTKISDATLQYAVKHRSRGRIPALTYLHWANYGSITRSSQPMVGLTNNRSAQDEKLVEAIFQSHHNPMNPFAEAKVYGATATNLITDARPTANAMATYAKGAGTENMEYYKDAKKVYLGVDNIHAMRDSLVKVVDALREADANAAILQAMDPTRPIPSESIFLDRNALRRSGWLGYISALLEGTVIVVRNIHINSSHVLIHCSDGWDRTAQLSSLAQICLDPFFRTIKGFQILIEKDWLSFGHRFLDRCGHLSSEKFFLSANPGDGGNADAAQTFLASMQNRFTPRQHIKEISPVFHQFLESVRQIQRQFPNRFEYNQRFLERLHYHMYSCQFGTFLHNSEKERRLASDGGRPHWELTVSAWDWFNTSQEMEQNCNPDYDSSLDDPKSKDMGVLFPNPKDVRFWHELYGRSDEEMNGRVIITEVTSSVEALSLTDSLEEEPAAVSVIQSPSTPELITSELPPDADITRDSWSSLPSASPNKTERPSTTQRDSYRIYNSVKSTYSLHSNADAGPSAATPRSPRRHGSPLPRFPEALTSGGLKSMWGKLSSNASAAFLNVRDAYEGVTKDLLTGNQSTPDLTGGEIQSTDSSNLPWSLRTPRATQLEVEANPWASATQERPHSPESLSSHLPLDPNIPSTLRYNTMPSHPSTSLSRSSSSNRPSILPTLSNHTGSPKITLESESSLSIVADEPARQQADPLGMRDETQ</sequence>
<evidence type="ECO:0000256" key="4">
    <source>
        <dbReference type="SAM" id="MobiDB-lite"/>
    </source>
</evidence>
<feature type="active site" description="Phosphocysteine intermediate" evidence="2">
    <location>
        <position position="310"/>
    </location>
</feature>
<evidence type="ECO:0000256" key="3">
    <source>
        <dbReference type="PIRSR" id="PIRSR630564-2"/>
    </source>
</evidence>
<protein>
    <recommendedName>
        <fullName evidence="5">Myotubularin phosphatase domain-containing protein</fullName>
    </recommendedName>
</protein>
<dbReference type="Pfam" id="PF06602">
    <property type="entry name" value="Myotub-related"/>
    <property type="match status" value="1"/>
</dbReference>
<name>A0AAV5AHD9_9AGAM</name>
<evidence type="ECO:0000256" key="2">
    <source>
        <dbReference type="PIRSR" id="PIRSR630564-1"/>
    </source>
</evidence>
<feature type="region of interest" description="Disordered" evidence="4">
    <location>
        <begin position="544"/>
        <end position="642"/>
    </location>
</feature>
<comment type="similarity">
    <text evidence="1">Belongs to the protein-tyrosine phosphatase family. Non-receptor class myotubularin subfamily.</text>
</comment>
<dbReference type="SUPFAM" id="SSF52799">
    <property type="entry name" value="(Phosphotyrosine protein) phosphatases II"/>
    <property type="match status" value="1"/>
</dbReference>
<feature type="compositionally biased region" description="Polar residues" evidence="4">
    <location>
        <begin position="577"/>
        <end position="598"/>
    </location>
</feature>